<sequence>MDNRDCSDREIYFGDARLKVSMDTEIGLSSTVLCYYLMKQNICCIDLARNTMTVNKDVVYCAVLNTQAVRCCRVAVSETTVIPSGVEQIIPGKVIDIGYAPECNMLVASDKFVEKHQLLLAKTVVNSSSEFVPIRELTATDKSVKVHMKKTISTTCEAVTILNESVCFLGSSKEDIPEPLSSLYTNSISDLVYRIKKSEPAKPELFITTD</sequence>
<dbReference type="AlphaFoldDB" id="A0A6J8ADG4"/>
<keyword evidence="2" id="KW-1185">Reference proteome</keyword>
<evidence type="ECO:0000313" key="1">
    <source>
        <dbReference type="EMBL" id="CAC5365370.1"/>
    </source>
</evidence>
<organism evidence="1 2">
    <name type="scientific">Mytilus coruscus</name>
    <name type="common">Sea mussel</name>
    <dbReference type="NCBI Taxonomy" id="42192"/>
    <lineage>
        <taxon>Eukaryota</taxon>
        <taxon>Metazoa</taxon>
        <taxon>Spiralia</taxon>
        <taxon>Lophotrochozoa</taxon>
        <taxon>Mollusca</taxon>
        <taxon>Bivalvia</taxon>
        <taxon>Autobranchia</taxon>
        <taxon>Pteriomorphia</taxon>
        <taxon>Mytilida</taxon>
        <taxon>Mytiloidea</taxon>
        <taxon>Mytilidae</taxon>
        <taxon>Mytilinae</taxon>
        <taxon>Mytilus</taxon>
    </lineage>
</organism>
<dbReference type="EMBL" id="CACVKT020001119">
    <property type="protein sequence ID" value="CAC5365370.1"/>
    <property type="molecule type" value="Genomic_DNA"/>
</dbReference>
<proteinExistence type="predicted"/>
<dbReference type="Proteomes" id="UP000507470">
    <property type="component" value="Unassembled WGS sequence"/>
</dbReference>
<protein>
    <submittedName>
        <fullName evidence="1">Uncharacterized protein</fullName>
    </submittedName>
</protein>
<gene>
    <name evidence="1" type="ORF">MCOR_6070</name>
</gene>
<accession>A0A6J8ADG4</accession>
<evidence type="ECO:0000313" key="2">
    <source>
        <dbReference type="Proteomes" id="UP000507470"/>
    </source>
</evidence>
<reference evidence="1 2" key="1">
    <citation type="submission" date="2020-06" db="EMBL/GenBank/DDBJ databases">
        <authorList>
            <person name="Li R."/>
            <person name="Bekaert M."/>
        </authorList>
    </citation>
    <scope>NUCLEOTIDE SEQUENCE [LARGE SCALE GENOMIC DNA]</scope>
    <source>
        <strain evidence="2">wild</strain>
    </source>
</reference>
<name>A0A6J8ADG4_MYTCO</name>
<dbReference type="OrthoDB" id="6091153at2759"/>